<keyword evidence="1" id="KW-0489">Methyltransferase</keyword>
<dbReference type="Pfam" id="PF00145">
    <property type="entry name" value="DNA_methylase"/>
    <property type="match status" value="1"/>
</dbReference>
<reference evidence="5" key="1">
    <citation type="journal article" date="2019" name="Int. J. Syst. Evol. Microbiol.">
        <title>The Global Catalogue of Microorganisms (GCM) 10K type strain sequencing project: providing services to taxonomists for standard genome sequencing and annotation.</title>
        <authorList>
            <consortium name="The Broad Institute Genomics Platform"/>
            <consortium name="The Broad Institute Genome Sequencing Center for Infectious Disease"/>
            <person name="Wu L."/>
            <person name="Ma J."/>
        </authorList>
    </citation>
    <scope>NUCLEOTIDE SEQUENCE [LARGE SCALE GENOMIC DNA]</scope>
    <source>
        <strain evidence="5">NBRC 112299</strain>
    </source>
</reference>
<keyword evidence="2" id="KW-0808">Transferase</keyword>
<dbReference type="EMBL" id="BSUN01000001">
    <property type="protein sequence ID" value="GMA37554.1"/>
    <property type="molecule type" value="Genomic_DNA"/>
</dbReference>
<keyword evidence="5" id="KW-1185">Reference proteome</keyword>
<evidence type="ECO:0000256" key="2">
    <source>
        <dbReference type="ARBA" id="ARBA00022679"/>
    </source>
</evidence>
<organism evidence="4 5">
    <name type="scientific">Demequina litorisediminis</name>
    <dbReference type="NCBI Taxonomy" id="1849022"/>
    <lineage>
        <taxon>Bacteria</taxon>
        <taxon>Bacillati</taxon>
        <taxon>Actinomycetota</taxon>
        <taxon>Actinomycetes</taxon>
        <taxon>Micrococcales</taxon>
        <taxon>Demequinaceae</taxon>
        <taxon>Demequina</taxon>
    </lineage>
</organism>
<dbReference type="Gene3D" id="3.90.120.10">
    <property type="entry name" value="DNA Methylase, subunit A, domain 2"/>
    <property type="match status" value="1"/>
</dbReference>
<proteinExistence type="predicted"/>
<dbReference type="InterPro" id="IPR029063">
    <property type="entry name" value="SAM-dependent_MTases_sf"/>
</dbReference>
<evidence type="ECO:0000256" key="3">
    <source>
        <dbReference type="ARBA" id="ARBA00022747"/>
    </source>
</evidence>
<dbReference type="SUPFAM" id="SSF53335">
    <property type="entry name" value="S-adenosyl-L-methionine-dependent methyltransferases"/>
    <property type="match status" value="1"/>
</dbReference>
<gene>
    <name evidence="4" type="ORF">GCM10025876_37580</name>
</gene>
<sequence length="223" mass="25259">MLRRRRRLASQCVGYLDSPSGQTRGAPNGPRRAAKRLSLQAPAWKADFLRKNFDLYDALKLHLGGDLVGRWLAKVRTFPESRRKLEWQAQDTERLWDCVISLRPSGLRAKRPTHLPALVAITQTPIIGPMRRRLSPREAARLQGLPDNFSFGPQRDALTYKQMGNGVNVGVVNQVLKAHCERDKDLLLATERGRAIYELVSRAVTARFQLSRQCWTDTVPLPA</sequence>
<dbReference type="InterPro" id="IPR001525">
    <property type="entry name" value="C5_MeTfrase"/>
</dbReference>
<name>A0ABQ6II45_9MICO</name>
<evidence type="ECO:0000313" key="5">
    <source>
        <dbReference type="Proteomes" id="UP001157125"/>
    </source>
</evidence>
<keyword evidence="3" id="KW-0680">Restriction system</keyword>
<evidence type="ECO:0008006" key="6">
    <source>
        <dbReference type="Google" id="ProtNLM"/>
    </source>
</evidence>
<protein>
    <recommendedName>
        <fullName evidence="6">DNA (cytosine-5-)-methyltransferase</fullName>
    </recommendedName>
</protein>
<evidence type="ECO:0000313" key="4">
    <source>
        <dbReference type="EMBL" id="GMA37554.1"/>
    </source>
</evidence>
<evidence type="ECO:0000256" key="1">
    <source>
        <dbReference type="ARBA" id="ARBA00022603"/>
    </source>
</evidence>
<accession>A0ABQ6II45</accession>
<dbReference type="Proteomes" id="UP001157125">
    <property type="component" value="Unassembled WGS sequence"/>
</dbReference>
<comment type="caution">
    <text evidence="4">The sequence shown here is derived from an EMBL/GenBank/DDBJ whole genome shotgun (WGS) entry which is preliminary data.</text>
</comment>